<proteinExistence type="predicted"/>
<keyword evidence="1" id="KW-0472">Membrane</keyword>
<dbReference type="RefSeq" id="WP_011998153.1">
    <property type="nucleotide sequence ID" value="NC_009776.1"/>
</dbReference>
<feature type="transmembrane region" description="Helical" evidence="1">
    <location>
        <begin position="198"/>
        <end position="226"/>
    </location>
</feature>
<dbReference type="Proteomes" id="UP000000262">
    <property type="component" value="Chromosome"/>
</dbReference>
<evidence type="ECO:0000256" key="1">
    <source>
        <dbReference type="SAM" id="Phobius"/>
    </source>
</evidence>
<dbReference type="AlphaFoldDB" id="A8A8P9"/>
<sequence>MDVSFILLNSVLFATTSYVGKYLKYLKASFLVPASSDFALAATILSLYFLGRADATFLIFATIPVAAALWKSRGRQILYLKAIAYTVTTLMIPYLSYEVYEYAQSLLTGFLFVDPNMLYLSVITVTLTSVLVAFRKNVIYSIFDPEFAALKNMRPALWIGLLVVTSIIDGFSLTLSLGFLLAHVVALSAVGVRETPKAAVIFFVTSLALSSVVAAPLACAASAVAVRAGEVLLLRLLSGREVRGLRATGLRKALPRLSRVP</sequence>
<dbReference type="STRING" id="453591.Igni_0117"/>
<accession>A8A8P9</accession>
<feature type="transmembrane region" description="Helical" evidence="1">
    <location>
        <begin position="155"/>
        <end position="186"/>
    </location>
</feature>
<dbReference type="HOGENOM" id="CLU_1063992_0_0_2"/>
<dbReference type="KEGG" id="iho:Igni_0117"/>
<protein>
    <submittedName>
        <fullName evidence="2">Uncharacterized protein</fullName>
    </submittedName>
</protein>
<dbReference type="EMBL" id="CP000816">
    <property type="protein sequence ID" value="ABU81301.1"/>
    <property type="molecule type" value="Genomic_DNA"/>
</dbReference>
<evidence type="ECO:0000313" key="3">
    <source>
        <dbReference type="Proteomes" id="UP000000262"/>
    </source>
</evidence>
<organism evidence="2 3">
    <name type="scientific">Ignicoccus hospitalis (strain KIN4/I / DSM 18386 / JCM 14125)</name>
    <dbReference type="NCBI Taxonomy" id="453591"/>
    <lineage>
        <taxon>Archaea</taxon>
        <taxon>Thermoproteota</taxon>
        <taxon>Thermoprotei</taxon>
        <taxon>Desulfurococcales</taxon>
        <taxon>Desulfurococcaceae</taxon>
        <taxon>Ignicoccus</taxon>
    </lineage>
</organism>
<keyword evidence="1" id="KW-0812">Transmembrane</keyword>
<feature type="transmembrane region" description="Helical" evidence="1">
    <location>
        <begin position="55"/>
        <end position="71"/>
    </location>
</feature>
<feature type="transmembrane region" description="Helical" evidence="1">
    <location>
        <begin position="117"/>
        <end position="134"/>
    </location>
</feature>
<feature type="transmembrane region" description="Helical" evidence="1">
    <location>
        <begin position="78"/>
        <end position="97"/>
    </location>
</feature>
<evidence type="ECO:0000313" key="2">
    <source>
        <dbReference type="EMBL" id="ABU81301.1"/>
    </source>
</evidence>
<keyword evidence="1" id="KW-1133">Transmembrane helix</keyword>
<gene>
    <name evidence="2" type="ordered locus">Igni_0117</name>
</gene>
<name>A8A8P9_IGNH4</name>
<keyword evidence="3" id="KW-1185">Reference proteome</keyword>
<reference evidence="2 3" key="1">
    <citation type="journal article" date="2008" name="Genome Biol.">
        <title>A genomic analysis of the archaeal system Ignicoccus hospitalis-Nanoarchaeum equitans.</title>
        <authorList>
            <person name="Podar M."/>
            <person name="Anderson I."/>
            <person name="Makarova K.S."/>
            <person name="Elkins J.G."/>
            <person name="Ivanova N."/>
            <person name="Wall M.A."/>
            <person name="Lykidis A."/>
            <person name="Mavromatis K."/>
            <person name="Sun H."/>
            <person name="Hudson M.E."/>
            <person name="Chen W."/>
            <person name="Deciu C."/>
            <person name="Hutchison D."/>
            <person name="Eads J.R."/>
            <person name="Anderson A."/>
            <person name="Fernandes F."/>
            <person name="Szeto E."/>
            <person name="Lapidus A."/>
            <person name="Kyrpides N.C."/>
            <person name="Saier M.H.Jr."/>
            <person name="Richardson P.M."/>
            <person name="Rachel R."/>
            <person name="Huber H."/>
            <person name="Eisen J.A."/>
            <person name="Koonin E.V."/>
            <person name="Keller M."/>
            <person name="Stetter K.O."/>
        </authorList>
    </citation>
    <scope>NUCLEOTIDE SEQUENCE [LARGE SCALE GENOMIC DNA]</scope>
    <source>
        <strain evidence="3">KIN4/I / DSM 18386 / JCM 14125</strain>
    </source>
</reference>
<dbReference type="GeneID" id="5562015"/>